<dbReference type="GO" id="GO:0006979">
    <property type="term" value="P:response to oxidative stress"/>
    <property type="evidence" value="ECO:0007669"/>
    <property type="project" value="UniProtKB-UniRule"/>
</dbReference>
<evidence type="ECO:0000256" key="6">
    <source>
        <dbReference type="ARBA" id="ARBA00022559"/>
    </source>
</evidence>
<comment type="similarity">
    <text evidence="20">Belongs to the peroxidase family. Classical plant (class III) peroxidase subfamily.</text>
</comment>
<evidence type="ECO:0000256" key="3">
    <source>
        <dbReference type="ARBA" id="ARBA00004613"/>
    </source>
</evidence>
<dbReference type="Pfam" id="PF00141">
    <property type="entry name" value="peroxidase"/>
    <property type="match status" value="1"/>
</dbReference>
<evidence type="ECO:0000256" key="9">
    <source>
        <dbReference type="ARBA" id="ARBA00022729"/>
    </source>
</evidence>
<keyword evidence="14" id="KW-0325">Glycoprotein</keyword>
<feature type="binding site" evidence="17">
    <location>
        <position position="250"/>
    </location>
    <ligand>
        <name>Ca(2+)</name>
        <dbReference type="ChEBI" id="CHEBI:29108"/>
        <label>2</label>
    </ligand>
</feature>
<dbReference type="GO" id="GO:0046872">
    <property type="term" value="F:metal ion binding"/>
    <property type="evidence" value="ECO:0007669"/>
    <property type="project" value="UniProtKB-UniRule"/>
</dbReference>
<protein>
    <recommendedName>
        <fullName evidence="5 20">Peroxidase</fullName>
        <ecNumber evidence="5 20">1.11.1.7</ecNumber>
    </recommendedName>
</protein>
<evidence type="ECO:0000256" key="2">
    <source>
        <dbReference type="ARBA" id="ARBA00002322"/>
    </source>
</evidence>
<comment type="function">
    <text evidence="2">Removal of H(2)O(2), oxidation of toxic reductants, biosynthesis and degradation of lignin, suberization, auxin catabolism, response to environmental stresses such as wounding, pathogen attack and oxidative stress. These functions might be dependent on each isozyme/isoform in each plant tissue.</text>
</comment>
<dbReference type="GO" id="GO:0140825">
    <property type="term" value="F:lactoperoxidase activity"/>
    <property type="evidence" value="ECO:0007669"/>
    <property type="project" value="UniProtKB-EC"/>
</dbReference>
<feature type="disulfide bond" evidence="19">
    <location>
        <begin position="47"/>
        <end position="124"/>
    </location>
</feature>
<keyword evidence="6 20" id="KW-0575">Peroxidase</keyword>
<feature type="binding site" evidence="17">
    <location>
        <position position="255"/>
    </location>
    <ligand>
        <name>Ca(2+)</name>
        <dbReference type="ChEBI" id="CHEBI:29108"/>
        <label>2</label>
    </ligand>
</feature>
<comment type="caution">
    <text evidence="22">The sequence shown here is derived from an EMBL/GenBank/DDBJ whole genome shotgun (WGS) entry which is preliminary data.</text>
</comment>
<evidence type="ECO:0000256" key="4">
    <source>
        <dbReference type="ARBA" id="ARBA00006873"/>
    </source>
</evidence>
<evidence type="ECO:0000256" key="19">
    <source>
        <dbReference type="PIRSR" id="PIRSR600823-5"/>
    </source>
</evidence>
<comment type="subcellular location">
    <subcellularLocation>
        <location evidence="3 20">Secreted</location>
    </subcellularLocation>
</comment>
<sequence>MPFPTSKSKNIMENSKPANFVLTLTTLSLIFTLSQAQLSETFYARTCPNALGTIRATIQQAVKRESRMAASLIRLHFHDCFVQGCDASILLDGINSEKSAGPNANSVRGYEVIEAAKTAVERICPRVVSCADILAVAARDAAVLSGGPSWAVKLGRRDSKTFNLEAANTDLPSPFSTLEDLTAAFAKKGLNQREMVALSGAHSIGQARCMFFQSRIDNINASDIESGFAAQLNRTCNGESTKRAPLDFATPNTLDNKYYKNLVSHKGLFQSDQVLFSVGSTTAPLVSNYSAKPNLFSTDFANSMLKMSEIELLLGTNGTIRRVCNATS</sequence>
<reference evidence="23" key="1">
    <citation type="journal article" date="2019" name="Curr. Biol.">
        <title>Genome Sequence of Striga asiatica Provides Insight into the Evolution of Plant Parasitism.</title>
        <authorList>
            <person name="Yoshida S."/>
            <person name="Kim S."/>
            <person name="Wafula E.K."/>
            <person name="Tanskanen J."/>
            <person name="Kim Y.M."/>
            <person name="Honaas L."/>
            <person name="Yang Z."/>
            <person name="Spallek T."/>
            <person name="Conn C.E."/>
            <person name="Ichihashi Y."/>
            <person name="Cheong K."/>
            <person name="Cui S."/>
            <person name="Der J.P."/>
            <person name="Gundlach H."/>
            <person name="Jiao Y."/>
            <person name="Hori C."/>
            <person name="Ishida J.K."/>
            <person name="Kasahara H."/>
            <person name="Kiba T."/>
            <person name="Kim M.S."/>
            <person name="Koo N."/>
            <person name="Laohavisit A."/>
            <person name="Lee Y.H."/>
            <person name="Lumba S."/>
            <person name="McCourt P."/>
            <person name="Mortimer J.C."/>
            <person name="Mutuku J.M."/>
            <person name="Nomura T."/>
            <person name="Sasaki-Sekimoto Y."/>
            <person name="Seto Y."/>
            <person name="Wang Y."/>
            <person name="Wakatake T."/>
            <person name="Sakakibara H."/>
            <person name="Demura T."/>
            <person name="Yamaguchi S."/>
            <person name="Yoneyama K."/>
            <person name="Manabe R.I."/>
            <person name="Nelson D.C."/>
            <person name="Schulman A.H."/>
            <person name="Timko M.P."/>
            <person name="dePamphilis C.W."/>
            <person name="Choi D."/>
            <person name="Shirasu K."/>
        </authorList>
    </citation>
    <scope>NUCLEOTIDE SEQUENCE [LARGE SCALE GENOMIC DNA]</scope>
    <source>
        <strain evidence="23">cv. UVA1</strain>
    </source>
</reference>
<dbReference type="FunFam" id="1.10.420.10:FF:000006">
    <property type="entry name" value="Peroxidase"/>
    <property type="match status" value="1"/>
</dbReference>
<evidence type="ECO:0000256" key="1">
    <source>
        <dbReference type="ARBA" id="ARBA00000189"/>
    </source>
</evidence>
<dbReference type="GO" id="GO:0005576">
    <property type="term" value="C:extracellular region"/>
    <property type="evidence" value="ECO:0007669"/>
    <property type="project" value="UniProtKB-SubCell"/>
</dbReference>
<feature type="binding site" evidence="17">
    <location>
        <position position="84"/>
    </location>
    <ligand>
        <name>Ca(2+)</name>
        <dbReference type="ChEBI" id="CHEBI:29108"/>
        <label>1</label>
    </ligand>
</feature>
<feature type="binding site" evidence="17">
    <location>
        <position position="86"/>
    </location>
    <ligand>
        <name>Ca(2+)</name>
        <dbReference type="ChEBI" id="CHEBI:29108"/>
        <label>1</label>
    </ligand>
</feature>
<dbReference type="PROSITE" id="PS00436">
    <property type="entry name" value="PEROXIDASE_2"/>
    <property type="match status" value="1"/>
</dbReference>
<feature type="active site" description="Proton acceptor" evidence="15">
    <location>
        <position position="78"/>
    </location>
</feature>
<feature type="disulfide bond" evidence="19">
    <location>
        <begin position="80"/>
        <end position="85"/>
    </location>
</feature>
<dbReference type="PRINTS" id="PR00458">
    <property type="entry name" value="PEROXIDASE"/>
</dbReference>
<evidence type="ECO:0000256" key="18">
    <source>
        <dbReference type="PIRSR" id="PIRSR600823-4"/>
    </source>
</evidence>
<dbReference type="Gene3D" id="1.10.520.10">
    <property type="match status" value="1"/>
</dbReference>
<dbReference type="PRINTS" id="PR00461">
    <property type="entry name" value="PLPEROXIDASE"/>
</dbReference>
<evidence type="ECO:0000256" key="12">
    <source>
        <dbReference type="ARBA" id="ARBA00023004"/>
    </source>
</evidence>
<evidence type="ECO:0000256" key="20">
    <source>
        <dbReference type="RuleBase" id="RU362060"/>
    </source>
</evidence>
<keyword evidence="20" id="KW-0376">Hydrogen peroxide</keyword>
<dbReference type="OrthoDB" id="2113341at2759"/>
<gene>
    <name evidence="22" type="ORF">STAS_05680</name>
</gene>
<dbReference type="AlphaFoldDB" id="A0A5A7PAS7"/>
<evidence type="ECO:0000256" key="13">
    <source>
        <dbReference type="ARBA" id="ARBA00023157"/>
    </source>
</evidence>
<dbReference type="SUPFAM" id="SSF48113">
    <property type="entry name" value="Heme-dependent peroxidases"/>
    <property type="match status" value="1"/>
</dbReference>
<comment type="similarity">
    <text evidence="4">Belongs to the peroxidase family. Ascorbate peroxidase subfamily.</text>
</comment>
<evidence type="ECO:0000256" key="7">
    <source>
        <dbReference type="ARBA" id="ARBA00022617"/>
    </source>
</evidence>
<feature type="binding site" evidence="17">
    <location>
        <position position="88"/>
    </location>
    <ligand>
        <name>Ca(2+)</name>
        <dbReference type="ChEBI" id="CHEBI:29108"/>
        <label>1</label>
    </ligand>
</feature>
<dbReference type="InterPro" id="IPR000823">
    <property type="entry name" value="Peroxidase_pln"/>
</dbReference>
<evidence type="ECO:0000256" key="10">
    <source>
        <dbReference type="ARBA" id="ARBA00022837"/>
    </source>
</evidence>
<evidence type="ECO:0000313" key="22">
    <source>
        <dbReference type="EMBL" id="GER29782.1"/>
    </source>
</evidence>
<dbReference type="PANTHER" id="PTHR31388:SF115">
    <property type="entry name" value="PEROXIDASE 5"/>
    <property type="match status" value="1"/>
</dbReference>
<dbReference type="InterPro" id="IPR010255">
    <property type="entry name" value="Haem_peroxidase_sf"/>
</dbReference>
<dbReference type="PROSITE" id="PS00435">
    <property type="entry name" value="PEROXIDASE_1"/>
    <property type="match status" value="1"/>
</dbReference>
<feature type="binding site" evidence="16">
    <location>
        <position position="172"/>
    </location>
    <ligand>
        <name>substrate</name>
    </ligand>
</feature>
<feature type="disulfide bond" evidence="19">
    <location>
        <begin position="130"/>
        <end position="324"/>
    </location>
</feature>
<feature type="binding site" evidence="17">
    <location>
        <position position="82"/>
    </location>
    <ligand>
        <name>Ca(2+)</name>
        <dbReference type="ChEBI" id="CHEBI:29108"/>
        <label>1</label>
    </ligand>
</feature>
<comment type="catalytic activity">
    <reaction evidence="1 20">
        <text>2 a phenolic donor + H2O2 = 2 a phenolic radical donor + 2 H2O</text>
        <dbReference type="Rhea" id="RHEA:56136"/>
        <dbReference type="ChEBI" id="CHEBI:15377"/>
        <dbReference type="ChEBI" id="CHEBI:16240"/>
        <dbReference type="ChEBI" id="CHEBI:139520"/>
        <dbReference type="ChEBI" id="CHEBI:139521"/>
        <dbReference type="EC" id="1.11.1.7"/>
    </reaction>
</comment>
<keyword evidence="9" id="KW-0732">Signal</keyword>
<keyword evidence="23" id="KW-1185">Reference proteome</keyword>
<feature type="binding site" evidence="17">
    <location>
        <position position="247"/>
    </location>
    <ligand>
        <name>Ca(2+)</name>
        <dbReference type="ChEBI" id="CHEBI:29108"/>
        <label>2</label>
    </ligand>
</feature>
<evidence type="ECO:0000256" key="15">
    <source>
        <dbReference type="PIRSR" id="PIRSR600823-1"/>
    </source>
</evidence>
<dbReference type="InterPro" id="IPR002016">
    <property type="entry name" value="Haem_peroxidase"/>
</dbReference>
<evidence type="ECO:0000256" key="17">
    <source>
        <dbReference type="PIRSR" id="PIRSR600823-3"/>
    </source>
</evidence>
<evidence type="ECO:0000256" key="14">
    <source>
        <dbReference type="ARBA" id="ARBA00023180"/>
    </source>
</evidence>
<feature type="domain" description="Plant heme peroxidase family profile" evidence="21">
    <location>
        <begin position="37"/>
        <end position="328"/>
    </location>
</feature>
<feature type="binding site" description="axial binding residue" evidence="17">
    <location>
        <position position="202"/>
    </location>
    <ligand>
        <name>heme b</name>
        <dbReference type="ChEBI" id="CHEBI:60344"/>
    </ligand>
    <ligandPart>
        <name>Fe</name>
        <dbReference type="ChEBI" id="CHEBI:18248"/>
    </ligandPart>
</feature>
<keyword evidence="11 20" id="KW-0560">Oxidoreductase</keyword>
<dbReference type="InterPro" id="IPR019793">
    <property type="entry name" value="Peroxidases_heam-ligand_BS"/>
</dbReference>
<dbReference type="GO" id="GO:0042744">
    <property type="term" value="P:hydrogen peroxide catabolic process"/>
    <property type="evidence" value="ECO:0007669"/>
    <property type="project" value="UniProtKB-KW"/>
</dbReference>
<feature type="binding site" evidence="17">
    <location>
        <position position="79"/>
    </location>
    <ligand>
        <name>Ca(2+)</name>
        <dbReference type="ChEBI" id="CHEBI:29108"/>
        <label>1</label>
    </ligand>
</feature>
<dbReference type="InterPro" id="IPR019794">
    <property type="entry name" value="Peroxidases_AS"/>
</dbReference>
<keyword evidence="12 17" id="KW-0408">Iron</keyword>
<dbReference type="Gene3D" id="1.10.420.10">
    <property type="entry name" value="Peroxidase, domain 2"/>
    <property type="match status" value="1"/>
</dbReference>
<dbReference type="GO" id="GO:0020037">
    <property type="term" value="F:heme binding"/>
    <property type="evidence" value="ECO:0007669"/>
    <property type="project" value="UniProtKB-UniRule"/>
</dbReference>
<dbReference type="CDD" id="cd00693">
    <property type="entry name" value="secretory_peroxidase"/>
    <property type="match status" value="1"/>
</dbReference>
<evidence type="ECO:0000313" key="23">
    <source>
        <dbReference type="Proteomes" id="UP000325081"/>
    </source>
</evidence>
<proteinExistence type="inferred from homology"/>
<accession>A0A5A7PAS7</accession>
<evidence type="ECO:0000256" key="8">
    <source>
        <dbReference type="ARBA" id="ARBA00022723"/>
    </source>
</evidence>
<evidence type="ECO:0000256" key="11">
    <source>
        <dbReference type="ARBA" id="ARBA00023002"/>
    </source>
</evidence>
<keyword evidence="20" id="KW-0964">Secreted</keyword>
<dbReference type="EMBL" id="BKCP01004283">
    <property type="protein sequence ID" value="GER29782.1"/>
    <property type="molecule type" value="Genomic_DNA"/>
</dbReference>
<name>A0A5A7PAS7_STRAF</name>
<evidence type="ECO:0000256" key="5">
    <source>
        <dbReference type="ARBA" id="ARBA00012313"/>
    </source>
</evidence>
<dbReference type="Proteomes" id="UP000325081">
    <property type="component" value="Unassembled WGS sequence"/>
</dbReference>
<keyword evidence="13 19" id="KW-1015">Disulfide bond</keyword>
<dbReference type="FunFam" id="1.10.520.10:FF:000009">
    <property type="entry name" value="Peroxidase"/>
    <property type="match status" value="1"/>
</dbReference>
<dbReference type="InterPro" id="IPR033905">
    <property type="entry name" value="Secretory_peroxidase"/>
</dbReference>
<evidence type="ECO:0000256" key="16">
    <source>
        <dbReference type="PIRSR" id="PIRSR600823-2"/>
    </source>
</evidence>
<keyword evidence="7 20" id="KW-0349">Heme</keyword>
<keyword evidence="10 17" id="KW-0106">Calcium</keyword>
<comment type="cofactor">
    <cofactor evidence="17 20">
        <name>heme b</name>
        <dbReference type="ChEBI" id="CHEBI:60344"/>
    </cofactor>
    <text evidence="17 20">Binds 1 heme b (iron(II)-protoporphyrin IX) group per subunit.</text>
</comment>
<feature type="binding site" evidence="17">
    <location>
        <position position="97"/>
    </location>
    <ligand>
        <name>Ca(2+)</name>
        <dbReference type="ChEBI" id="CHEBI:29108"/>
        <label>1</label>
    </ligand>
</feature>
<dbReference type="PANTHER" id="PTHR31388">
    <property type="entry name" value="PEROXIDASE 72-RELATED"/>
    <property type="match status" value="1"/>
</dbReference>
<organism evidence="22 23">
    <name type="scientific">Striga asiatica</name>
    <name type="common">Asiatic witchweed</name>
    <name type="synonym">Buchnera asiatica</name>
    <dbReference type="NCBI Taxonomy" id="4170"/>
    <lineage>
        <taxon>Eukaryota</taxon>
        <taxon>Viridiplantae</taxon>
        <taxon>Streptophyta</taxon>
        <taxon>Embryophyta</taxon>
        <taxon>Tracheophyta</taxon>
        <taxon>Spermatophyta</taxon>
        <taxon>Magnoliopsida</taxon>
        <taxon>eudicotyledons</taxon>
        <taxon>Gunneridae</taxon>
        <taxon>Pentapetalae</taxon>
        <taxon>asterids</taxon>
        <taxon>lamiids</taxon>
        <taxon>Lamiales</taxon>
        <taxon>Orobanchaceae</taxon>
        <taxon>Buchnereae</taxon>
        <taxon>Striga</taxon>
    </lineage>
</organism>
<keyword evidence="8 17" id="KW-0479">Metal-binding</keyword>
<dbReference type="PROSITE" id="PS50873">
    <property type="entry name" value="PEROXIDASE_4"/>
    <property type="match status" value="1"/>
</dbReference>
<evidence type="ECO:0000259" key="21">
    <source>
        <dbReference type="PROSITE" id="PS50873"/>
    </source>
</evidence>
<dbReference type="EC" id="1.11.1.7" evidence="5 20"/>
<comment type="cofactor">
    <cofactor evidence="17 20">
        <name>Ca(2+)</name>
        <dbReference type="ChEBI" id="CHEBI:29108"/>
    </cofactor>
    <text evidence="17 20">Binds 2 calcium ions per subunit.</text>
</comment>
<feature type="site" description="Transition state stabilizer" evidence="18">
    <location>
        <position position="74"/>
    </location>
</feature>
<feature type="disulfide bond" evidence="19">
    <location>
        <begin position="209"/>
        <end position="236"/>
    </location>
</feature>